<evidence type="ECO:0000256" key="1">
    <source>
        <dbReference type="SAM" id="Phobius"/>
    </source>
</evidence>
<dbReference type="Pfam" id="PF26161">
    <property type="entry name" value="DUF8044"/>
    <property type="match status" value="1"/>
</dbReference>
<feature type="transmembrane region" description="Helical" evidence="1">
    <location>
        <begin position="63"/>
        <end position="83"/>
    </location>
</feature>
<evidence type="ECO:0000313" key="3">
    <source>
        <dbReference type="Proteomes" id="UP001281203"/>
    </source>
</evidence>
<evidence type="ECO:0000313" key="2">
    <source>
        <dbReference type="EMBL" id="MDV2481661.1"/>
    </source>
</evidence>
<keyword evidence="1" id="KW-0472">Membrane</keyword>
<keyword evidence="1" id="KW-0812">Transmembrane</keyword>
<organism evidence="2 3">
    <name type="scientific">Methanoculleus caldifontis</name>
    <dbReference type="NCBI Taxonomy" id="2651577"/>
    <lineage>
        <taxon>Archaea</taxon>
        <taxon>Methanobacteriati</taxon>
        <taxon>Methanobacteriota</taxon>
        <taxon>Stenosarchaea group</taxon>
        <taxon>Methanomicrobia</taxon>
        <taxon>Methanomicrobiales</taxon>
        <taxon>Methanomicrobiaceae</taxon>
        <taxon>Methanoculleus</taxon>
    </lineage>
</organism>
<comment type="caution">
    <text evidence="2">The sequence shown here is derived from an EMBL/GenBank/DDBJ whole genome shotgun (WGS) entry which is preliminary data.</text>
</comment>
<feature type="transmembrane region" description="Helical" evidence="1">
    <location>
        <begin position="95"/>
        <end position="112"/>
    </location>
</feature>
<keyword evidence="1" id="KW-1133">Transmembrane helix</keyword>
<dbReference type="RefSeq" id="WP_317064684.1">
    <property type="nucleotide sequence ID" value="NZ_WBKO01000001.1"/>
</dbReference>
<dbReference type="InterPro" id="IPR058357">
    <property type="entry name" value="DUF8044"/>
</dbReference>
<sequence>MRWTVSGETTGGAVSPGLRRYYMDGFMIGSAMRKTDAASITLLAWMLSASGLLYLLHPPDHKLFLVIALVGFFIVVYTIHPVFSKPGYIRNIHRMALAGTAVFGLVILLRILELVEYWGL</sequence>
<feature type="transmembrane region" description="Helical" evidence="1">
    <location>
        <begin position="37"/>
        <end position="57"/>
    </location>
</feature>
<proteinExistence type="predicted"/>
<keyword evidence="3" id="KW-1185">Reference proteome</keyword>
<dbReference type="Proteomes" id="UP001281203">
    <property type="component" value="Unassembled WGS sequence"/>
</dbReference>
<reference evidence="2 3" key="1">
    <citation type="submission" date="2019-10" db="EMBL/GenBank/DDBJ databases">
        <title>Isolation and characterization of Methanoculleus sp. Wushi-C6 from a hot spring well.</title>
        <authorList>
            <person name="Chen S.-C."/>
            <person name="Lan Z.-H."/>
            <person name="You Y.-T."/>
            <person name="Lai M.-C."/>
        </authorList>
    </citation>
    <scope>NUCLEOTIDE SEQUENCE [LARGE SCALE GENOMIC DNA]</scope>
    <source>
        <strain evidence="2 3">Wushi-C6</strain>
    </source>
</reference>
<accession>A0ABU3X0W0</accession>
<dbReference type="EMBL" id="WBKO01000001">
    <property type="protein sequence ID" value="MDV2481661.1"/>
    <property type="molecule type" value="Genomic_DNA"/>
</dbReference>
<gene>
    <name evidence="2" type="ORF">F8E02_06510</name>
</gene>
<protein>
    <submittedName>
        <fullName evidence="2">Uncharacterized protein</fullName>
    </submittedName>
</protein>
<name>A0ABU3X0W0_9EURY</name>